<dbReference type="EMBL" id="CP003538">
    <property type="protein sequence ID" value="AGH98171.1"/>
    <property type="molecule type" value="Genomic_DNA"/>
</dbReference>
<accession>M4VJE0</accession>
<gene>
    <name evidence="1" type="ORF">A11S_1362</name>
</gene>
<sequence>MPGLNGAHFVLQCHGMPYISLSSEGLLPPKPDFAKALASGLRHG</sequence>
<dbReference type="KEGG" id="man:A11S_1362"/>
<dbReference type="AlphaFoldDB" id="M4VJE0"/>
<evidence type="ECO:0000313" key="1">
    <source>
        <dbReference type="EMBL" id="AGH98171.1"/>
    </source>
</evidence>
<organism evidence="1 2">
    <name type="scientific">Micavibrio aeruginosavorus EPB</name>
    <dbReference type="NCBI Taxonomy" id="349215"/>
    <lineage>
        <taxon>Bacteria</taxon>
        <taxon>Pseudomonadati</taxon>
        <taxon>Bdellovibrionota</taxon>
        <taxon>Bdellovibrionia</taxon>
        <taxon>Bdellovibrionales</taxon>
        <taxon>Pseudobdellovibrionaceae</taxon>
        <taxon>Micavibrio</taxon>
    </lineage>
</organism>
<reference evidence="1 2" key="1">
    <citation type="journal article" date="2013" name="ISME J.">
        <title>By their genes ye shall know them: genomic signatures of predatory bacteria.</title>
        <authorList>
            <person name="Pasternak Z."/>
            <person name="Pietrokovski S."/>
            <person name="Rotem O."/>
            <person name="Gophna U."/>
            <person name="Lurie-Weinberger M.N."/>
            <person name="Jurkevitch E."/>
        </authorList>
    </citation>
    <scope>NUCLEOTIDE SEQUENCE [LARGE SCALE GENOMIC DNA]</scope>
    <source>
        <strain evidence="1">EPB</strain>
    </source>
</reference>
<protein>
    <submittedName>
        <fullName evidence="1">Uncharacterized protein</fullName>
    </submittedName>
</protein>
<name>M4VJE0_9BACT</name>
<dbReference type="Proteomes" id="UP000011932">
    <property type="component" value="Chromosome"/>
</dbReference>
<proteinExistence type="predicted"/>
<evidence type="ECO:0000313" key="2">
    <source>
        <dbReference type="Proteomes" id="UP000011932"/>
    </source>
</evidence>
<dbReference type="HOGENOM" id="CLU_3218583_0_0_5"/>